<gene>
    <name evidence="3" type="primary">LOC104212695</name>
</gene>
<accession>A0A1U7VDF4</accession>
<dbReference type="InterPro" id="IPR012337">
    <property type="entry name" value="RNaseH-like_sf"/>
</dbReference>
<dbReference type="InterPro" id="IPR036397">
    <property type="entry name" value="RNaseH_sf"/>
</dbReference>
<dbReference type="RefSeq" id="XP_009760344.1">
    <property type="nucleotide sequence ID" value="XM_009762042.1"/>
</dbReference>
<dbReference type="STRING" id="4096.A0A1U7VDF4"/>
<keyword evidence="2" id="KW-1185">Reference proteome</keyword>
<sequence length="143" mass="16571">MGSPWLFAAWGIDVIGPIETTMSNGHRFILVNIDYFTKWVEASTYKAVTKKVVVDFVRNNIVCRFGIPESIITDNATNLNSNLMREIYEKFRIIHRNCTAYRPQINRAVEAANKNIKRILQTWTITGNGMKNYLSRYWVIEPP</sequence>
<dbReference type="Pfam" id="PF00665">
    <property type="entry name" value="rve"/>
    <property type="match status" value="1"/>
</dbReference>
<dbReference type="Gene3D" id="3.30.420.10">
    <property type="entry name" value="Ribonuclease H-like superfamily/Ribonuclease H"/>
    <property type="match status" value="1"/>
</dbReference>
<dbReference type="GO" id="GO:0015074">
    <property type="term" value="P:DNA integration"/>
    <property type="evidence" value="ECO:0007669"/>
    <property type="project" value="InterPro"/>
</dbReference>
<name>A0A1U7VDF4_NICSY</name>
<evidence type="ECO:0000313" key="3">
    <source>
        <dbReference type="RefSeq" id="XP_009760344.1"/>
    </source>
</evidence>
<dbReference type="AlphaFoldDB" id="A0A1U7VDF4"/>
<evidence type="ECO:0000259" key="1">
    <source>
        <dbReference type="PROSITE" id="PS50994"/>
    </source>
</evidence>
<proteinExistence type="predicted"/>
<dbReference type="PROSITE" id="PS50994">
    <property type="entry name" value="INTEGRASE"/>
    <property type="match status" value="1"/>
</dbReference>
<dbReference type="GO" id="GO:0003676">
    <property type="term" value="F:nucleic acid binding"/>
    <property type="evidence" value="ECO:0007669"/>
    <property type="project" value="InterPro"/>
</dbReference>
<dbReference type="InterPro" id="IPR001584">
    <property type="entry name" value="Integrase_cat-core"/>
</dbReference>
<evidence type="ECO:0000313" key="2">
    <source>
        <dbReference type="Proteomes" id="UP000189701"/>
    </source>
</evidence>
<protein>
    <submittedName>
        <fullName evidence="3">Uncharacterized protein K02A2.6-like</fullName>
    </submittedName>
</protein>
<dbReference type="eggNOG" id="KOG0017">
    <property type="taxonomic scope" value="Eukaryota"/>
</dbReference>
<dbReference type="InterPro" id="IPR050951">
    <property type="entry name" value="Retrovirus_Pol_polyprotein"/>
</dbReference>
<dbReference type="OrthoDB" id="1936587at2759"/>
<dbReference type="PANTHER" id="PTHR37984">
    <property type="entry name" value="PROTEIN CBG26694"/>
    <property type="match status" value="1"/>
</dbReference>
<organism evidence="2 3">
    <name type="scientific">Nicotiana sylvestris</name>
    <name type="common">Wood tobacco</name>
    <name type="synonym">South American tobacco</name>
    <dbReference type="NCBI Taxonomy" id="4096"/>
    <lineage>
        <taxon>Eukaryota</taxon>
        <taxon>Viridiplantae</taxon>
        <taxon>Streptophyta</taxon>
        <taxon>Embryophyta</taxon>
        <taxon>Tracheophyta</taxon>
        <taxon>Spermatophyta</taxon>
        <taxon>Magnoliopsida</taxon>
        <taxon>eudicotyledons</taxon>
        <taxon>Gunneridae</taxon>
        <taxon>Pentapetalae</taxon>
        <taxon>asterids</taxon>
        <taxon>lamiids</taxon>
        <taxon>Solanales</taxon>
        <taxon>Solanaceae</taxon>
        <taxon>Nicotianoideae</taxon>
        <taxon>Nicotianeae</taxon>
        <taxon>Nicotiana</taxon>
    </lineage>
</organism>
<feature type="domain" description="Integrase catalytic" evidence="1">
    <location>
        <begin position="1"/>
        <end position="143"/>
    </location>
</feature>
<dbReference type="SUPFAM" id="SSF53098">
    <property type="entry name" value="Ribonuclease H-like"/>
    <property type="match status" value="1"/>
</dbReference>
<dbReference type="PANTHER" id="PTHR37984:SF5">
    <property type="entry name" value="PROTEIN NYNRIN-LIKE"/>
    <property type="match status" value="1"/>
</dbReference>
<reference evidence="2" key="1">
    <citation type="journal article" date="2013" name="Genome Biol.">
        <title>Reference genomes and transcriptomes of Nicotiana sylvestris and Nicotiana tomentosiformis.</title>
        <authorList>
            <person name="Sierro N."/>
            <person name="Battey J.N."/>
            <person name="Ouadi S."/>
            <person name="Bovet L."/>
            <person name="Goepfert S."/>
            <person name="Bakaher N."/>
            <person name="Peitsch M.C."/>
            <person name="Ivanov N.V."/>
        </authorList>
    </citation>
    <scope>NUCLEOTIDE SEQUENCE [LARGE SCALE GENOMIC DNA]</scope>
</reference>
<reference evidence="3" key="2">
    <citation type="submission" date="2025-08" db="UniProtKB">
        <authorList>
            <consortium name="RefSeq"/>
        </authorList>
    </citation>
    <scope>IDENTIFICATION</scope>
    <source>
        <tissue evidence="3">Leaf</tissue>
    </source>
</reference>
<dbReference type="Proteomes" id="UP000189701">
    <property type="component" value="Unplaced"/>
</dbReference>